<dbReference type="Pfam" id="PF24494">
    <property type="entry name" value="DUF7587"/>
    <property type="match status" value="1"/>
</dbReference>
<sequence>MTRHTWTVADAGVMLWEPAVDAATATVLQEAHALEQSDNVAETDDQVSNEQDLVLPSLEGFFGSYTKDEPGEDLRSETPLDTSQYASGTTESFSSPCPLFSSKVASTKLHNSSKTSRHLEVSNIERTPPVRRTLNFEMANVRKTLDTSGFGSLAALKNLERDPPHQWDEDERALLAILYRWYNDKDTTTLPRVFNAITDQDLRLSVIRHQFDSHLILYGPRAYPEFGRVTAVPFNDPEQKYGEIRAIIEEKAAEYGINSSRRRIEVKRKSGLAQYARSLTTRKYFKSLVRRAAERERKRSHAPPAPNAQELSTQVSPLGGVTLATNVDCEDEERWYDVEDIRRSPVTYTQPSSRPLPTTNSIGFRVWDANSRTLFDEESGFVSQAFSTWPVKYPPPFPPDGLGLQALMIFSTWHLSMSGGASPFVSVSTSLLQALVKASTMEDPRIAISMSHSQINSLILANY</sequence>
<reference evidence="4" key="1">
    <citation type="journal article" date="2019" name="bioRxiv">
        <title>Genomics, evolutionary history and diagnostics of the Alternaria alternata species group including apple and Asian pear pathotypes.</title>
        <authorList>
            <person name="Armitage A.D."/>
            <person name="Cockerton H.M."/>
            <person name="Sreenivasaprasad S."/>
            <person name="Woodhall J.W."/>
            <person name="Lane C.R."/>
            <person name="Harrison R.J."/>
            <person name="Clarkson J.P."/>
        </authorList>
    </citation>
    <scope>NUCLEOTIDE SEQUENCE [LARGE SCALE GENOMIC DNA]</scope>
    <source>
        <strain evidence="4">FERA 1177</strain>
    </source>
</reference>
<feature type="region of interest" description="Disordered" evidence="1">
    <location>
        <begin position="295"/>
        <end position="316"/>
    </location>
</feature>
<name>A0A4Q4N0F2_ALTAL</name>
<feature type="compositionally biased region" description="Basic and acidic residues" evidence="1">
    <location>
        <begin position="66"/>
        <end position="78"/>
    </location>
</feature>
<dbReference type="AlphaFoldDB" id="A0A4Q4N0F2"/>
<evidence type="ECO:0000313" key="4">
    <source>
        <dbReference type="Proteomes" id="UP000291422"/>
    </source>
</evidence>
<accession>A0A4Q4N0F2</accession>
<organism evidence="3 4">
    <name type="scientific">Alternaria alternata</name>
    <name type="common">Alternaria rot fungus</name>
    <name type="synonym">Torula alternata</name>
    <dbReference type="NCBI Taxonomy" id="5599"/>
    <lineage>
        <taxon>Eukaryota</taxon>
        <taxon>Fungi</taxon>
        <taxon>Dikarya</taxon>
        <taxon>Ascomycota</taxon>
        <taxon>Pezizomycotina</taxon>
        <taxon>Dothideomycetes</taxon>
        <taxon>Pleosporomycetidae</taxon>
        <taxon>Pleosporales</taxon>
        <taxon>Pleosporineae</taxon>
        <taxon>Pleosporaceae</taxon>
        <taxon>Alternaria</taxon>
        <taxon>Alternaria sect. Alternaria</taxon>
        <taxon>Alternaria alternata complex</taxon>
    </lineage>
</organism>
<dbReference type="VEuPathDB" id="FungiDB:CC77DRAFT_53636"/>
<protein>
    <recommendedName>
        <fullName evidence="2">DUF7587 domain-containing protein</fullName>
    </recommendedName>
</protein>
<feature type="domain" description="DUF7587" evidence="2">
    <location>
        <begin position="360"/>
        <end position="448"/>
    </location>
</feature>
<dbReference type="EMBL" id="PDXD01000074">
    <property type="protein sequence ID" value="RYN64416.1"/>
    <property type="molecule type" value="Genomic_DNA"/>
</dbReference>
<evidence type="ECO:0000256" key="1">
    <source>
        <dbReference type="SAM" id="MobiDB-lite"/>
    </source>
</evidence>
<feature type="region of interest" description="Disordered" evidence="1">
    <location>
        <begin position="65"/>
        <end position="94"/>
    </location>
</feature>
<gene>
    <name evidence="3" type="ORF">AA0117_g12490</name>
</gene>
<dbReference type="InterPro" id="IPR056009">
    <property type="entry name" value="DUF7587"/>
</dbReference>
<feature type="compositionally biased region" description="Polar residues" evidence="1">
    <location>
        <begin position="79"/>
        <end position="94"/>
    </location>
</feature>
<proteinExistence type="predicted"/>
<evidence type="ECO:0000259" key="2">
    <source>
        <dbReference type="Pfam" id="PF24494"/>
    </source>
</evidence>
<dbReference type="Proteomes" id="UP000291422">
    <property type="component" value="Unassembled WGS sequence"/>
</dbReference>
<evidence type="ECO:0000313" key="3">
    <source>
        <dbReference type="EMBL" id="RYN64416.1"/>
    </source>
</evidence>
<comment type="caution">
    <text evidence="3">The sequence shown here is derived from an EMBL/GenBank/DDBJ whole genome shotgun (WGS) entry which is preliminary data.</text>
</comment>